<keyword evidence="4" id="KW-0418">Kinase</keyword>
<comment type="similarity">
    <text evidence="1">Belongs to the choline/ethanolamine kinase family.</text>
</comment>
<dbReference type="GO" id="GO:0016301">
    <property type="term" value="F:kinase activity"/>
    <property type="evidence" value="ECO:0007669"/>
    <property type="project" value="UniProtKB-KW"/>
</dbReference>
<keyword evidence="5" id="KW-1185">Reference proteome</keyword>
<name>A0ABP0EC54_9ASCO</name>
<dbReference type="CDD" id="cd05157">
    <property type="entry name" value="ETNK_euk"/>
    <property type="match status" value="1"/>
</dbReference>
<dbReference type="PANTHER" id="PTHR22603">
    <property type="entry name" value="CHOLINE/ETHANOALAMINE KINASE"/>
    <property type="match status" value="1"/>
</dbReference>
<dbReference type="Pfam" id="PF04428">
    <property type="entry name" value="Choline_kin_N"/>
    <property type="match status" value="1"/>
</dbReference>
<dbReference type="EMBL" id="OZ004257">
    <property type="protein sequence ID" value="CAK7906936.1"/>
    <property type="molecule type" value="Genomic_DNA"/>
</dbReference>
<feature type="compositionally biased region" description="Low complexity" evidence="2">
    <location>
        <begin position="23"/>
        <end position="52"/>
    </location>
</feature>
<organism evidence="4 5">
    <name type="scientific">[Candida] anglica</name>
    <dbReference type="NCBI Taxonomy" id="148631"/>
    <lineage>
        <taxon>Eukaryota</taxon>
        <taxon>Fungi</taxon>
        <taxon>Dikarya</taxon>
        <taxon>Ascomycota</taxon>
        <taxon>Saccharomycotina</taxon>
        <taxon>Pichiomycetes</taxon>
        <taxon>Debaryomycetaceae</taxon>
        <taxon>Kurtzmaniella</taxon>
    </lineage>
</organism>
<dbReference type="Gene3D" id="3.90.1200.10">
    <property type="match status" value="1"/>
</dbReference>
<dbReference type="Gene3D" id="3.30.200.20">
    <property type="entry name" value="Phosphorylase Kinase, domain 1"/>
    <property type="match status" value="1"/>
</dbReference>
<evidence type="ECO:0000313" key="5">
    <source>
        <dbReference type="Proteomes" id="UP001497600"/>
    </source>
</evidence>
<sequence>MEITAANIYGTSQNRSRSRSRTRNSTANSRSTSSTRRPSLGPSRRSLSSSSLNKLNVTATNIDQEKGIPTTTASVDNSLPLDFFKQDLIALIKGLKVSKWHKVPLSAANLSVSRISGALTNSIYKLEYQNTDEDFQGPPLPALLLRIYGKNVDSIIDRESELATLIKLSQKRIGPRLLGIFANGRFEQFLEGYITLNKTQIRDEVISQILGRRMKDLHYKIALEHSDISGDLPMAWRLIYKWLDMLEEQLTSTEVSGLTIDEESIFKMKYSEFRENIETYRNWLFDKYDTNNFSDNFKFCHNDTQYGNLLLHEDFDPEEIILSSTSNLDLKNAETNGEQVVMATTNKKDNSLAVIDFEYSGSNFPAFDLVNHFSEWMADYHDPVKSYYIHEDQYPSRLQQVNLIKSYIEYDFQYPSSNLKTSKTDDLSSSTNATDLIESEIKKLYNECIFWRPTVQIYWSLWGLIQSGPLTSTSASSTTSPGSLEEQGVDGTYSITTSLENLQVEETPIEEYITSSDDDFDYLKYSGQKIGLILGDLIQFGIISKDSIKKEYHQDLKILDCELFDI</sequence>
<gene>
    <name evidence="4" type="primary">CKI1</name>
    <name evidence="4" type="ORF">CAAN4_E03158</name>
</gene>
<dbReference type="Proteomes" id="UP001497600">
    <property type="component" value="Chromosome E"/>
</dbReference>
<accession>A0ABP0EC54</accession>
<dbReference type="InterPro" id="IPR011009">
    <property type="entry name" value="Kinase-like_dom_sf"/>
</dbReference>
<evidence type="ECO:0000256" key="1">
    <source>
        <dbReference type="ARBA" id="ARBA00038211"/>
    </source>
</evidence>
<evidence type="ECO:0000259" key="3">
    <source>
        <dbReference type="Pfam" id="PF04428"/>
    </source>
</evidence>
<reference evidence="4 5" key="1">
    <citation type="submission" date="2024-01" db="EMBL/GenBank/DDBJ databases">
        <authorList>
            <consortium name="Genoscope - CEA"/>
            <person name="William W."/>
        </authorList>
    </citation>
    <scope>NUCLEOTIDE SEQUENCE [LARGE SCALE GENOMIC DNA]</scope>
    <source>
        <strain evidence="4 5">29B2s-10</strain>
    </source>
</reference>
<keyword evidence="4" id="KW-0808">Transferase</keyword>
<dbReference type="PANTHER" id="PTHR22603:SF93">
    <property type="entry name" value="RE24176P"/>
    <property type="match status" value="1"/>
</dbReference>
<evidence type="ECO:0000313" key="4">
    <source>
        <dbReference type="EMBL" id="CAK7906936.1"/>
    </source>
</evidence>
<dbReference type="Pfam" id="PF01633">
    <property type="entry name" value="Choline_kinase"/>
    <property type="match status" value="1"/>
</dbReference>
<dbReference type="InterPro" id="IPR007521">
    <property type="entry name" value="Choline_kin_N"/>
</dbReference>
<protein>
    <submittedName>
        <fullName evidence="4">Choline kinase</fullName>
    </submittedName>
</protein>
<dbReference type="SUPFAM" id="SSF56112">
    <property type="entry name" value="Protein kinase-like (PK-like)"/>
    <property type="match status" value="1"/>
</dbReference>
<feature type="region of interest" description="Disordered" evidence="2">
    <location>
        <begin position="1"/>
        <end position="52"/>
    </location>
</feature>
<proteinExistence type="inferred from homology"/>
<feature type="domain" description="Choline kinase N-terminal" evidence="3">
    <location>
        <begin position="60"/>
        <end position="107"/>
    </location>
</feature>
<evidence type="ECO:0000256" key="2">
    <source>
        <dbReference type="SAM" id="MobiDB-lite"/>
    </source>
</evidence>